<dbReference type="InterPro" id="IPR036390">
    <property type="entry name" value="WH_DNA-bd_sf"/>
</dbReference>
<feature type="compositionally biased region" description="Polar residues" evidence="4">
    <location>
        <begin position="1"/>
        <end position="13"/>
    </location>
</feature>
<keyword evidence="2" id="KW-0238">DNA-binding</keyword>
<dbReference type="InterPro" id="IPR050313">
    <property type="entry name" value="Carb_Metab_HTH_regulators"/>
</dbReference>
<evidence type="ECO:0000256" key="1">
    <source>
        <dbReference type="ARBA" id="ARBA00023015"/>
    </source>
</evidence>
<proteinExistence type="predicted"/>
<keyword evidence="7" id="KW-1185">Reference proteome</keyword>
<dbReference type="AlphaFoldDB" id="A0A1H3FT59"/>
<dbReference type="InterPro" id="IPR037171">
    <property type="entry name" value="NagB/RpiA_transferase-like"/>
</dbReference>
<dbReference type="InterPro" id="IPR014036">
    <property type="entry name" value="DeoR-like_C"/>
</dbReference>
<feature type="region of interest" description="Disordered" evidence="4">
    <location>
        <begin position="1"/>
        <end position="20"/>
    </location>
</feature>
<dbReference type="STRING" id="574349.SAMN05443545_108135"/>
<evidence type="ECO:0000256" key="4">
    <source>
        <dbReference type="SAM" id="MobiDB-lite"/>
    </source>
</evidence>
<keyword evidence="3" id="KW-0804">Transcription</keyword>
<name>A0A1H3FT59_9GAMM</name>
<dbReference type="SUPFAM" id="SSF46785">
    <property type="entry name" value="Winged helix' DNA-binding domain"/>
    <property type="match status" value="1"/>
</dbReference>
<dbReference type="SUPFAM" id="SSF100950">
    <property type="entry name" value="NagB/RpiA/CoA transferase-like"/>
    <property type="match status" value="1"/>
</dbReference>
<dbReference type="InterPro" id="IPR018356">
    <property type="entry name" value="Tscrpt_reg_HTH_DeoR_CS"/>
</dbReference>
<evidence type="ECO:0000256" key="3">
    <source>
        <dbReference type="ARBA" id="ARBA00023163"/>
    </source>
</evidence>
<dbReference type="PRINTS" id="PR00037">
    <property type="entry name" value="HTHLACR"/>
</dbReference>
<dbReference type="InterPro" id="IPR001034">
    <property type="entry name" value="DeoR_HTH"/>
</dbReference>
<keyword evidence="1" id="KW-0805">Transcription regulation</keyword>
<evidence type="ECO:0000256" key="2">
    <source>
        <dbReference type="ARBA" id="ARBA00023125"/>
    </source>
</evidence>
<sequence>MHNDGGESSNTHVGVQGARQGVKQRRRAMLDFIIQAGTAQVDELASAFGVSRMTVHRDLDTLVKQGLVHKQYGGVTTRSTNVVESNFQFRLRIADREKNELARAAAEFVQPGEAIMLDDSTTATYVARHLIAINPLTVISNGFGVIETLKDTQGIQVIGLGGDYRPRFNAFLGLLCEQSIGHLRANTVLMSVSAIHGTTAYLQDQEVVKVKRALMEAADRRILLVNSQKFGSSALNRLADLSEFDMILTDDQVDRDIIDALQAEGMDVRVVAT</sequence>
<dbReference type="PANTHER" id="PTHR30363:SF44">
    <property type="entry name" value="AGA OPERON TRANSCRIPTIONAL REPRESSOR-RELATED"/>
    <property type="match status" value="1"/>
</dbReference>
<accession>A0A1H3FT59</accession>
<dbReference type="Gene3D" id="1.10.10.10">
    <property type="entry name" value="Winged helix-like DNA-binding domain superfamily/Winged helix DNA-binding domain"/>
    <property type="match status" value="1"/>
</dbReference>
<dbReference type="GO" id="GO:0003700">
    <property type="term" value="F:DNA-binding transcription factor activity"/>
    <property type="evidence" value="ECO:0007669"/>
    <property type="project" value="InterPro"/>
</dbReference>
<gene>
    <name evidence="6" type="ORF">SAMN05443545_108135</name>
</gene>
<dbReference type="PROSITE" id="PS00894">
    <property type="entry name" value="HTH_DEOR_1"/>
    <property type="match status" value="1"/>
</dbReference>
<dbReference type="SMART" id="SM01134">
    <property type="entry name" value="DeoRC"/>
    <property type="match status" value="1"/>
</dbReference>
<reference evidence="6 7" key="1">
    <citation type="submission" date="2016-10" db="EMBL/GenBank/DDBJ databases">
        <authorList>
            <person name="de Groot N.N."/>
        </authorList>
    </citation>
    <scope>NUCLEOTIDE SEQUENCE [LARGE SCALE GENOMIC DNA]</scope>
    <source>
        <strain evidence="6 7">DSM 19219</strain>
    </source>
</reference>
<dbReference type="PROSITE" id="PS51000">
    <property type="entry name" value="HTH_DEOR_2"/>
    <property type="match status" value="1"/>
</dbReference>
<dbReference type="Pfam" id="PF00455">
    <property type="entry name" value="DeoRC"/>
    <property type="match status" value="1"/>
</dbReference>
<organism evidence="6 7">
    <name type="scientific">Aidingimonas halophila</name>
    <dbReference type="NCBI Taxonomy" id="574349"/>
    <lineage>
        <taxon>Bacteria</taxon>
        <taxon>Pseudomonadati</taxon>
        <taxon>Pseudomonadota</taxon>
        <taxon>Gammaproteobacteria</taxon>
        <taxon>Oceanospirillales</taxon>
        <taxon>Halomonadaceae</taxon>
        <taxon>Aidingimonas</taxon>
    </lineage>
</organism>
<evidence type="ECO:0000313" key="6">
    <source>
        <dbReference type="EMBL" id="SDX94025.1"/>
    </source>
</evidence>
<dbReference type="GO" id="GO:0003677">
    <property type="term" value="F:DNA binding"/>
    <property type="evidence" value="ECO:0007669"/>
    <property type="project" value="UniProtKB-KW"/>
</dbReference>
<dbReference type="EMBL" id="FNNI01000008">
    <property type="protein sequence ID" value="SDX94025.1"/>
    <property type="molecule type" value="Genomic_DNA"/>
</dbReference>
<dbReference type="RefSeq" id="WP_175529872.1">
    <property type="nucleotide sequence ID" value="NZ_BMXH01000015.1"/>
</dbReference>
<dbReference type="SMART" id="SM00420">
    <property type="entry name" value="HTH_DEOR"/>
    <property type="match status" value="1"/>
</dbReference>
<evidence type="ECO:0000313" key="7">
    <source>
        <dbReference type="Proteomes" id="UP000198500"/>
    </source>
</evidence>
<protein>
    <submittedName>
        <fullName evidence="6">Transcriptional regulator, DeoR family</fullName>
    </submittedName>
</protein>
<dbReference type="PANTHER" id="PTHR30363">
    <property type="entry name" value="HTH-TYPE TRANSCRIPTIONAL REGULATOR SRLR-RELATED"/>
    <property type="match status" value="1"/>
</dbReference>
<feature type="domain" description="HTH deoR-type" evidence="5">
    <location>
        <begin position="22"/>
        <end position="77"/>
    </location>
</feature>
<dbReference type="Pfam" id="PF08220">
    <property type="entry name" value="HTH_DeoR"/>
    <property type="match status" value="1"/>
</dbReference>
<dbReference type="Proteomes" id="UP000198500">
    <property type="component" value="Unassembled WGS sequence"/>
</dbReference>
<evidence type="ECO:0000259" key="5">
    <source>
        <dbReference type="PROSITE" id="PS51000"/>
    </source>
</evidence>
<dbReference type="InterPro" id="IPR036388">
    <property type="entry name" value="WH-like_DNA-bd_sf"/>
</dbReference>